<dbReference type="PATRIC" id="fig|1461693.3.peg.2319"/>
<dbReference type="GO" id="GO:0006281">
    <property type="term" value="P:DNA repair"/>
    <property type="evidence" value="ECO:0007669"/>
    <property type="project" value="TreeGrafter"/>
</dbReference>
<reference evidence="5 6" key="1">
    <citation type="submission" date="2013-04" db="EMBL/GenBank/DDBJ databases">
        <title>Shimia sp. 22II-S11-Z10 Genome Sequencing.</title>
        <authorList>
            <person name="Lai Q."/>
            <person name="Li G."/>
            <person name="Shao Z."/>
        </authorList>
    </citation>
    <scope>NUCLEOTIDE SEQUENCE [LARGE SCALE GENOMIC DNA]</scope>
    <source>
        <strain evidence="6">22II-S11-Z10</strain>
    </source>
</reference>
<dbReference type="PRINTS" id="PR00413">
    <property type="entry name" value="HADHALOGNASE"/>
</dbReference>
<dbReference type="STRING" id="1461693.ATO10_11437"/>
<dbReference type="InterPro" id="IPR023198">
    <property type="entry name" value="PGP-like_dom2"/>
</dbReference>
<dbReference type="eggNOG" id="COG0546">
    <property type="taxonomic scope" value="Bacteria"/>
</dbReference>
<comment type="similarity">
    <text evidence="3">Belongs to the HAD-like hydrolase superfamily. CbbY/CbbZ/Gph/YieH family.</text>
</comment>
<dbReference type="SFLD" id="SFLDS00003">
    <property type="entry name" value="Haloacid_Dehalogenase"/>
    <property type="match status" value="1"/>
</dbReference>
<dbReference type="EC" id="3.1.3.18" evidence="4"/>
<dbReference type="Gene3D" id="3.40.50.1000">
    <property type="entry name" value="HAD superfamily/HAD-like"/>
    <property type="match status" value="1"/>
</dbReference>
<sequence length="233" mass="24358">MQTLRAIIFDKDGTLFNFHATWAAWAADFLTDLSGGDTNRAQFLGDQLGFDMASQTYAPDSPVIAGTPEEIASHLLPHLPGMSAAHLVLHMNEAAACAPMKEAAPLIPLLDTLKARGLALGVATNDGEHPARAHLQSAGIETRFDFIAGCDSGFGAKPAPGQLQAFARHVSLPPSQITMVGDSRHDLLAGRAAGMTTIGVLTGLALAEDLHDLADAILPDIGHLPGWLDGAST</sequence>
<evidence type="ECO:0000256" key="2">
    <source>
        <dbReference type="ARBA" id="ARBA00004818"/>
    </source>
</evidence>
<comment type="pathway">
    <text evidence="2">Organic acid metabolism; glycolate biosynthesis; glycolate from 2-phosphoglycolate: step 1/1.</text>
</comment>
<dbReference type="Pfam" id="PF00702">
    <property type="entry name" value="Hydrolase"/>
    <property type="match status" value="1"/>
</dbReference>
<evidence type="ECO:0000256" key="4">
    <source>
        <dbReference type="ARBA" id="ARBA00013078"/>
    </source>
</evidence>
<dbReference type="Gene3D" id="1.10.150.240">
    <property type="entry name" value="Putative phosphatase, domain 2"/>
    <property type="match status" value="1"/>
</dbReference>
<dbReference type="NCBIfam" id="TIGR01549">
    <property type="entry name" value="HAD-SF-IA-v1"/>
    <property type="match status" value="1"/>
</dbReference>
<dbReference type="InterPro" id="IPR036412">
    <property type="entry name" value="HAD-like_sf"/>
</dbReference>
<dbReference type="OrthoDB" id="9797743at2"/>
<gene>
    <name evidence="5" type="ORF">ATO10_11437</name>
</gene>
<dbReference type="RefSeq" id="WP_035251615.1">
    <property type="nucleotide sequence ID" value="NZ_AQQY01000007.1"/>
</dbReference>
<dbReference type="InterPro" id="IPR006439">
    <property type="entry name" value="HAD-SF_hydro_IA"/>
</dbReference>
<keyword evidence="6" id="KW-1185">Reference proteome</keyword>
<evidence type="ECO:0000256" key="3">
    <source>
        <dbReference type="ARBA" id="ARBA00006171"/>
    </source>
</evidence>
<proteinExistence type="inferred from homology"/>
<dbReference type="SUPFAM" id="SSF56784">
    <property type="entry name" value="HAD-like"/>
    <property type="match status" value="1"/>
</dbReference>
<evidence type="ECO:0000313" key="5">
    <source>
        <dbReference type="EMBL" id="KCV81522.1"/>
    </source>
</evidence>
<dbReference type="InterPro" id="IPR050155">
    <property type="entry name" value="HAD-like_hydrolase_sf"/>
</dbReference>
<dbReference type="EMBL" id="AQQY01000007">
    <property type="protein sequence ID" value="KCV81522.1"/>
    <property type="molecule type" value="Genomic_DNA"/>
</dbReference>
<protein>
    <recommendedName>
        <fullName evidence="4">phosphoglycolate phosphatase</fullName>
        <ecNumber evidence="4">3.1.3.18</ecNumber>
    </recommendedName>
</protein>
<dbReference type="AlphaFoldDB" id="A0A058ZK08"/>
<dbReference type="InterPro" id="IPR023214">
    <property type="entry name" value="HAD_sf"/>
</dbReference>
<dbReference type="PANTHER" id="PTHR43434">
    <property type="entry name" value="PHOSPHOGLYCOLATE PHOSPHATASE"/>
    <property type="match status" value="1"/>
</dbReference>
<organism evidence="5 6">
    <name type="scientific">Actibacterium atlanticum</name>
    <dbReference type="NCBI Taxonomy" id="1461693"/>
    <lineage>
        <taxon>Bacteria</taxon>
        <taxon>Pseudomonadati</taxon>
        <taxon>Pseudomonadota</taxon>
        <taxon>Alphaproteobacteria</taxon>
        <taxon>Rhodobacterales</taxon>
        <taxon>Roseobacteraceae</taxon>
        <taxon>Actibacterium</taxon>
    </lineage>
</organism>
<dbReference type="CDD" id="cd01427">
    <property type="entry name" value="HAD_like"/>
    <property type="match status" value="1"/>
</dbReference>
<evidence type="ECO:0000256" key="1">
    <source>
        <dbReference type="ARBA" id="ARBA00000830"/>
    </source>
</evidence>
<comment type="caution">
    <text evidence="5">The sequence shown here is derived from an EMBL/GenBank/DDBJ whole genome shotgun (WGS) entry which is preliminary data.</text>
</comment>
<evidence type="ECO:0000313" key="6">
    <source>
        <dbReference type="Proteomes" id="UP000024836"/>
    </source>
</evidence>
<name>A0A058ZK08_9RHOB</name>
<dbReference type="GO" id="GO:0005829">
    <property type="term" value="C:cytosol"/>
    <property type="evidence" value="ECO:0007669"/>
    <property type="project" value="TreeGrafter"/>
</dbReference>
<comment type="catalytic activity">
    <reaction evidence="1">
        <text>2-phosphoglycolate + H2O = glycolate + phosphate</text>
        <dbReference type="Rhea" id="RHEA:14369"/>
        <dbReference type="ChEBI" id="CHEBI:15377"/>
        <dbReference type="ChEBI" id="CHEBI:29805"/>
        <dbReference type="ChEBI" id="CHEBI:43474"/>
        <dbReference type="ChEBI" id="CHEBI:58033"/>
        <dbReference type="EC" id="3.1.3.18"/>
    </reaction>
</comment>
<dbReference type="GO" id="GO:0008967">
    <property type="term" value="F:phosphoglycolate phosphatase activity"/>
    <property type="evidence" value="ECO:0007669"/>
    <property type="project" value="UniProtKB-EC"/>
</dbReference>
<keyword evidence="5" id="KW-0378">Hydrolase</keyword>
<dbReference type="Proteomes" id="UP000024836">
    <property type="component" value="Unassembled WGS sequence"/>
</dbReference>
<dbReference type="SFLD" id="SFLDG01129">
    <property type="entry name" value="C1.5:_HAD__Beta-PGM__Phosphata"/>
    <property type="match status" value="1"/>
</dbReference>
<dbReference type="PANTHER" id="PTHR43434:SF1">
    <property type="entry name" value="PHOSPHOGLYCOLATE PHOSPHATASE"/>
    <property type="match status" value="1"/>
</dbReference>
<accession>A0A058ZK08</accession>